<feature type="binding site" evidence="13">
    <location>
        <position position="487"/>
    </location>
    <ligand>
        <name>NADP(+)</name>
        <dbReference type="ChEBI" id="CHEBI:58349"/>
    </ligand>
</feature>
<feature type="binding site" evidence="13">
    <location>
        <begin position="251"/>
        <end position="254"/>
    </location>
    <ligand>
        <name>NADP(+)</name>
        <dbReference type="ChEBI" id="CHEBI:58349"/>
    </ligand>
</feature>
<comment type="catalytic activity">
    <reaction evidence="11">
        <text>2 reduced [2Fe-2S]-[ferredoxin] + NADP(+) + H(+) = 2 oxidized [2Fe-2S]-[ferredoxin] + NADPH</text>
        <dbReference type="Rhea" id="RHEA:20125"/>
        <dbReference type="Rhea" id="RHEA-COMP:10000"/>
        <dbReference type="Rhea" id="RHEA-COMP:10001"/>
        <dbReference type="ChEBI" id="CHEBI:15378"/>
        <dbReference type="ChEBI" id="CHEBI:33737"/>
        <dbReference type="ChEBI" id="CHEBI:33738"/>
        <dbReference type="ChEBI" id="CHEBI:57783"/>
        <dbReference type="ChEBI" id="CHEBI:58349"/>
        <dbReference type="EC" id="1.18.1.2"/>
    </reaction>
</comment>
<dbReference type="PRINTS" id="PR00419">
    <property type="entry name" value="ADXRDTASE"/>
</dbReference>
<feature type="binding site" evidence="13">
    <location>
        <position position="307"/>
    </location>
    <ligand>
        <name>NADP(+)</name>
        <dbReference type="ChEBI" id="CHEBI:58349"/>
    </ligand>
</feature>
<keyword evidence="5" id="KW-0479">Metal-binding</keyword>
<evidence type="ECO:0000256" key="4">
    <source>
        <dbReference type="ARBA" id="ARBA00022630"/>
    </source>
</evidence>
<evidence type="ECO:0000256" key="13">
    <source>
        <dbReference type="PIRSR" id="PIRSR000362-2"/>
    </source>
</evidence>
<dbReference type="Proteomes" id="UP000287519">
    <property type="component" value="Unassembled WGS sequence"/>
</dbReference>
<evidence type="ECO:0000256" key="10">
    <source>
        <dbReference type="ARBA" id="ARBA00023014"/>
    </source>
</evidence>
<evidence type="ECO:0000256" key="9">
    <source>
        <dbReference type="ARBA" id="ARBA00023004"/>
    </source>
</evidence>
<feature type="domain" description="4Fe-4S ferredoxin-type" evidence="14">
    <location>
        <begin position="37"/>
        <end position="66"/>
    </location>
</feature>
<dbReference type="InterPro" id="IPR017896">
    <property type="entry name" value="4Fe4S_Fe-S-bd"/>
</dbReference>
<evidence type="ECO:0000256" key="12">
    <source>
        <dbReference type="PIRSR" id="PIRSR000362-1"/>
    </source>
</evidence>
<dbReference type="Gene3D" id="3.40.50.720">
    <property type="entry name" value="NAD(P)-binding Rossmann-like Domain"/>
    <property type="match status" value="1"/>
</dbReference>
<dbReference type="CDD" id="cd04410">
    <property type="entry name" value="DMSOR_beta-like"/>
    <property type="match status" value="1"/>
</dbReference>
<reference evidence="15 16" key="1">
    <citation type="submission" date="2018-11" db="EMBL/GenBank/DDBJ databases">
        <title>Microbial catabolism of amino acid.</title>
        <authorList>
            <person name="Hibi M."/>
            <person name="Ogawa J."/>
        </authorList>
    </citation>
    <scope>NUCLEOTIDE SEQUENCE [LARGE SCALE GENOMIC DNA]</scope>
    <source>
        <strain evidence="15 16">C31-06</strain>
    </source>
</reference>
<dbReference type="Pfam" id="PF07992">
    <property type="entry name" value="Pyr_redox_2"/>
    <property type="match status" value="1"/>
</dbReference>
<evidence type="ECO:0000256" key="11">
    <source>
        <dbReference type="ARBA" id="ARBA00047776"/>
    </source>
</evidence>
<evidence type="ECO:0000256" key="8">
    <source>
        <dbReference type="ARBA" id="ARBA00023002"/>
    </source>
</evidence>
<dbReference type="AlphaFoldDB" id="A0A402CDC6"/>
<dbReference type="Gene3D" id="3.50.50.60">
    <property type="entry name" value="FAD/NAD(P)-binding domain"/>
    <property type="match status" value="1"/>
</dbReference>
<keyword evidence="7 13" id="KW-0521">NADP</keyword>
<dbReference type="PIRSF" id="PIRSF000362">
    <property type="entry name" value="FNR"/>
    <property type="match status" value="1"/>
</dbReference>
<organism evidence="15 16">
    <name type="scientific">Rhodococcus wratislaviensis</name>
    <name type="common">Tsukamurella wratislaviensis</name>
    <dbReference type="NCBI Taxonomy" id="44752"/>
    <lineage>
        <taxon>Bacteria</taxon>
        <taxon>Bacillati</taxon>
        <taxon>Actinomycetota</taxon>
        <taxon>Actinomycetes</taxon>
        <taxon>Mycobacteriales</taxon>
        <taxon>Nocardiaceae</taxon>
        <taxon>Rhodococcus</taxon>
    </lineage>
</organism>
<keyword evidence="6 12" id="KW-0274">FAD</keyword>
<evidence type="ECO:0000259" key="14">
    <source>
        <dbReference type="PROSITE" id="PS51379"/>
    </source>
</evidence>
<keyword evidence="4" id="KW-0285">Flavoprotein</keyword>
<evidence type="ECO:0000256" key="6">
    <source>
        <dbReference type="ARBA" id="ARBA00022827"/>
    </source>
</evidence>
<feature type="domain" description="4Fe-4S ferredoxin-type" evidence="14">
    <location>
        <begin position="1"/>
        <end position="29"/>
    </location>
</feature>
<gene>
    <name evidence="15" type="ORF">Rhow_005260</name>
</gene>
<comment type="similarity">
    <text evidence="2">Belongs to the ferredoxin--NADP reductase type 1 family.</text>
</comment>
<feature type="binding site" evidence="12">
    <location>
        <begin position="487"/>
        <end position="489"/>
    </location>
    <ligand>
        <name>FAD</name>
        <dbReference type="ChEBI" id="CHEBI:57692"/>
    </ligand>
</feature>
<keyword evidence="16" id="KW-1185">Reference proteome</keyword>
<comment type="cofactor">
    <cofactor evidence="1 12">
        <name>FAD</name>
        <dbReference type="ChEBI" id="CHEBI:57692"/>
    </cofactor>
</comment>
<dbReference type="Gene3D" id="3.30.70.20">
    <property type="match status" value="1"/>
</dbReference>
<dbReference type="EC" id="1.18.1.2" evidence="3"/>
<keyword evidence="9" id="KW-0408">Iron</keyword>
<evidence type="ECO:0000256" key="7">
    <source>
        <dbReference type="ARBA" id="ARBA00022857"/>
    </source>
</evidence>
<evidence type="ECO:0000256" key="5">
    <source>
        <dbReference type="ARBA" id="ARBA00022723"/>
    </source>
</evidence>
<dbReference type="InterPro" id="IPR023753">
    <property type="entry name" value="FAD/NAD-binding_dom"/>
</dbReference>
<dbReference type="InterPro" id="IPR055275">
    <property type="entry name" value="Ferredox_Rdtase"/>
</dbReference>
<evidence type="ECO:0000313" key="15">
    <source>
        <dbReference type="EMBL" id="GCE41601.1"/>
    </source>
</evidence>
<dbReference type="GO" id="GO:0046872">
    <property type="term" value="F:metal ion binding"/>
    <property type="evidence" value="ECO:0007669"/>
    <property type="project" value="UniProtKB-KW"/>
</dbReference>
<dbReference type="OrthoDB" id="289202at2"/>
<sequence length="572" mass="61444">MAHVITQPCCNDASCIDVCPVNCIHPTPDEPDFISAEMLYIDPDTCIDCGACVDECPVEAIFPDDSIDEGQERYLQINADYYTDHDVSCGLVASRKEESLPPGKELHVAIVGAGPAAFYAAEELLKHSAIRVDMFDRLPTPYGLVRAGVAPDHPSTKGVEKTFASTAAKATFEYFLHVEMGKHLNHDELTDHYGAVVYAHGASSDKQLGVDGEDLPGSIAATAFVAWYNGHPDYADRDFDLSAERAVVVGNGNVALDVARILLDDPDHLAKTDIADHALEKLRTSNIKEVVLLGRRGIAQAAYTNAEFLAMGDMAGVDVIIDPQELILDSVSREARDAGTLDSTIATKVRIAEEYAEREPTAGNKRVVFRYLISPVAIKGSASGIETIRCARNEFVYAPDESVDNLDDMPQPDSGRAAIASSGEEFDLDAGLLMRAIGYTGLPLDGLPFDGGKGVVPNESGRVLDARSGKTLEGVYVTGWIKRGATGGIGMNRLCGQETAAAVIADFAKDNLPQPAKSREEIPALIADRGARRIDDAGWKNIDLAERTAGKEAGRRRVKMVSIEAMVRAANA</sequence>
<dbReference type="InterPro" id="IPR036188">
    <property type="entry name" value="FAD/NAD-bd_sf"/>
</dbReference>
<dbReference type="RefSeq" id="WP_124393664.1">
    <property type="nucleotide sequence ID" value="NZ_BHYM01000045.1"/>
</dbReference>
<evidence type="ECO:0000256" key="2">
    <source>
        <dbReference type="ARBA" id="ARBA00008312"/>
    </source>
</evidence>
<accession>A0A402CDC6</accession>
<dbReference type="PANTHER" id="PTHR48467:SF1">
    <property type="entry name" value="GLUTAMATE SYNTHASE 1 [NADH], CHLOROPLASTIC-LIKE"/>
    <property type="match status" value="1"/>
</dbReference>
<keyword evidence="8" id="KW-0560">Oxidoreductase</keyword>
<proteinExistence type="inferred from homology"/>
<evidence type="ECO:0000256" key="3">
    <source>
        <dbReference type="ARBA" id="ARBA00013223"/>
    </source>
</evidence>
<dbReference type="InterPro" id="IPR017900">
    <property type="entry name" value="4Fe4S_Fe_S_CS"/>
</dbReference>
<dbReference type="PANTHER" id="PTHR48467">
    <property type="entry name" value="GLUTAMATE SYNTHASE 1 [NADH], CHLOROPLASTIC-LIKE"/>
    <property type="match status" value="1"/>
</dbReference>
<dbReference type="PROSITE" id="PS51379">
    <property type="entry name" value="4FE4S_FER_2"/>
    <property type="match status" value="2"/>
</dbReference>
<dbReference type="SUPFAM" id="SSF51971">
    <property type="entry name" value="Nucleotide-binding domain"/>
    <property type="match status" value="1"/>
</dbReference>
<comment type="caution">
    <text evidence="15">The sequence shown here is derived from an EMBL/GenBank/DDBJ whole genome shotgun (WGS) entry which is preliminary data.</text>
</comment>
<evidence type="ECO:0000256" key="1">
    <source>
        <dbReference type="ARBA" id="ARBA00001974"/>
    </source>
</evidence>
<dbReference type="Pfam" id="PF00037">
    <property type="entry name" value="Fer4"/>
    <property type="match status" value="1"/>
</dbReference>
<feature type="binding site" evidence="12">
    <location>
        <position position="480"/>
    </location>
    <ligand>
        <name>FAD</name>
        <dbReference type="ChEBI" id="CHEBI:57692"/>
    </ligand>
</feature>
<dbReference type="GO" id="GO:0051536">
    <property type="term" value="F:iron-sulfur cluster binding"/>
    <property type="evidence" value="ECO:0007669"/>
    <property type="project" value="UniProtKB-KW"/>
</dbReference>
<feature type="binding site" evidence="13">
    <location>
        <begin position="295"/>
        <end position="296"/>
    </location>
    <ligand>
        <name>NADP(+)</name>
        <dbReference type="ChEBI" id="CHEBI:58349"/>
    </ligand>
</feature>
<dbReference type="PROSITE" id="PS00198">
    <property type="entry name" value="4FE4S_FER_1"/>
    <property type="match status" value="1"/>
</dbReference>
<keyword evidence="10" id="KW-0411">Iron-sulfur</keyword>
<dbReference type="GO" id="GO:0004324">
    <property type="term" value="F:ferredoxin-NADP+ reductase activity"/>
    <property type="evidence" value="ECO:0007669"/>
    <property type="project" value="UniProtKB-EC"/>
</dbReference>
<evidence type="ECO:0000313" key="16">
    <source>
        <dbReference type="Proteomes" id="UP000287519"/>
    </source>
</evidence>
<feature type="binding site" evidence="12">
    <location>
        <position position="144"/>
    </location>
    <ligand>
        <name>FAD</name>
        <dbReference type="ChEBI" id="CHEBI:57692"/>
    </ligand>
</feature>
<dbReference type="EMBL" id="BHYM01000045">
    <property type="protein sequence ID" value="GCE41601.1"/>
    <property type="molecule type" value="Genomic_DNA"/>
</dbReference>
<feature type="binding site" evidence="12">
    <location>
        <position position="116"/>
    </location>
    <ligand>
        <name>FAD</name>
        <dbReference type="ChEBI" id="CHEBI:57692"/>
    </ligand>
</feature>
<protein>
    <recommendedName>
        <fullName evidence="3">ferredoxin--NADP(+) reductase</fullName>
        <ecNumber evidence="3">1.18.1.2</ecNumber>
    </recommendedName>
</protein>
<dbReference type="SUPFAM" id="SSF54862">
    <property type="entry name" value="4Fe-4S ferredoxins"/>
    <property type="match status" value="1"/>
</dbReference>
<name>A0A402CDC6_RHOWR</name>
<dbReference type="InterPro" id="IPR021163">
    <property type="entry name" value="Ferredox_Rdtase_adrenod"/>
</dbReference>